<dbReference type="GO" id="GO:0003677">
    <property type="term" value="F:DNA binding"/>
    <property type="evidence" value="ECO:0007669"/>
    <property type="project" value="InterPro"/>
</dbReference>
<sequence>MYAKRPFGGAKQIIQYLGRYTHKTAISNHDYGQGKVTYGL</sequence>
<accession>A0AAX1NA05</accession>
<reference evidence="2 3" key="1">
    <citation type="submission" date="2021-05" db="EMBL/GenBank/DDBJ databases">
        <title>Comparative genomic studies on the polysaccharide-degrading batcterial strains of the Flammeovirga genus.</title>
        <authorList>
            <person name="Zewei F."/>
            <person name="Zheng Z."/>
            <person name="Yu L."/>
            <person name="Ruyue G."/>
            <person name="Yanhong M."/>
            <person name="Yuanyuan C."/>
            <person name="Jingyan G."/>
            <person name="Wenjun H."/>
        </authorList>
    </citation>
    <scope>NUCLEOTIDE SEQUENCE [LARGE SCALE GENOMIC DNA]</scope>
    <source>
        <strain evidence="2 3">NBRC:100898</strain>
    </source>
</reference>
<evidence type="ECO:0000259" key="1">
    <source>
        <dbReference type="Pfam" id="PF04986"/>
    </source>
</evidence>
<dbReference type="EMBL" id="CP076133">
    <property type="protein sequence ID" value="QWG04022.1"/>
    <property type="molecule type" value="Genomic_DNA"/>
</dbReference>
<dbReference type="GO" id="GO:0006313">
    <property type="term" value="P:DNA transposition"/>
    <property type="evidence" value="ECO:0007669"/>
    <property type="project" value="InterPro"/>
</dbReference>
<dbReference type="KEGG" id="fya:KMW28_24325"/>
<keyword evidence="3" id="KW-1185">Reference proteome</keyword>
<feature type="domain" description="Transposase IS801/IS1294" evidence="1">
    <location>
        <begin position="2"/>
        <end position="31"/>
    </location>
</feature>
<dbReference type="Pfam" id="PF04986">
    <property type="entry name" value="Y2_Tnp"/>
    <property type="match status" value="1"/>
</dbReference>
<dbReference type="InterPro" id="IPR007069">
    <property type="entry name" value="Transposase_32"/>
</dbReference>
<name>A0AAX1NA05_9BACT</name>
<dbReference type="Proteomes" id="UP000678679">
    <property type="component" value="Chromosome 2"/>
</dbReference>
<dbReference type="AlphaFoldDB" id="A0AAX1NA05"/>
<protein>
    <submittedName>
        <fullName evidence="2">Transposase</fullName>
    </submittedName>
</protein>
<evidence type="ECO:0000313" key="2">
    <source>
        <dbReference type="EMBL" id="QWG04022.1"/>
    </source>
</evidence>
<evidence type="ECO:0000313" key="3">
    <source>
        <dbReference type="Proteomes" id="UP000678679"/>
    </source>
</evidence>
<dbReference type="GO" id="GO:0004803">
    <property type="term" value="F:transposase activity"/>
    <property type="evidence" value="ECO:0007669"/>
    <property type="project" value="InterPro"/>
</dbReference>
<gene>
    <name evidence="2" type="ORF">KMW28_24325</name>
</gene>
<proteinExistence type="predicted"/>
<organism evidence="2 3">
    <name type="scientific">Flammeovirga yaeyamensis</name>
    <dbReference type="NCBI Taxonomy" id="367791"/>
    <lineage>
        <taxon>Bacteria</taxon>
        <taxon>Pseudomonadati</taxon>
        <taxon>Bacteroidota</taxon>
        <taxon>Cytophagia</taxon>
        <taxon>Cytophagales</taxon>
        <taxon>Flammeovirgaceae</taxon>
        <taxon>Flammeovirga</taxon>
    </lineage>
</organism>